<feature type="region of interest" description="Disordered" evidence="1">
    <location>
        <begin position="237"/>
        <end position="372"/>
    </location>
</feature>
<proteinExistence type="predicted"/>
<evidence type="ECO:0000313" key="3">
    <source>
        <dbReference type="RefSeq" id="XP_032350700.1"/>
    </source>
</evidence>
<feature type="compositionally biased region" description="Low complexity" evidence="1">
    <location>
        <begin position="77"/>
        <end position="86"/>
    </location>
</feature>
<dbReference type="Proteomes" id="UP000694856">
    <property type="component" value="Chromosome 13"/>
</dbReference>
<evidence type="ECO:0000256" key="1">
    <source>
        <dbReference type="SAM" id="MobiDB-lite"/>
    </source>
</evidence>
<dbReference type="GeneID" id="116668199"/>
<feature type="compositionally biased region" description="Low complexity" evidence="1">
    <location>
        <begin position="57"/>
        <end position="70"/>
    </location>
</feature>
<keyword evidence="2" id="KW-1185">Reference proteome</keyword>
<feature type="region of interest" description="Disordered" evidence="1">
    <location>
        <begin position="30"/>
        <end position="195"/>
    </location>
</feature>
<organism evidence="2 3">
    <name type="scientific">Camelus ferus</name>
    <name type="common">Wild bactrian camel</name>
    <name type="synonym">Camelus bactrianus ferus</name>
    <dbReference type="NCBI Taxonomy" id="419612"/>
    <lineage>
        <taxon>Eukaryota</taxon>
        <taxon>Metazoa</taxon>
        <taxon>Chordata</taxon>
        <taxon>Craniata</taxon>
        <taxon>Vertebrata</taxon>
        <taxon>Euteleostomi</taxon>
        <taxon>Mammalia</taxon>
        <taxon>Eutheria</taxon>
        <taxon>Laurasiatheria</taxon>
        <taxon>Artiodactyla</taxon>
        <taxon>Tylopoda</taxon>
        <taxon>Camelidae</taxon>
        <taxon>Camelus</taxon>
    </lineage>
</organism>
<evidence type="ECO:0000313" key="2">
    <source>
        <dbReference type="Proteomes" id="UP000694856"/>
    </source>
</evidence>
<gene>
    <name evidence="3" type="primary">LOC116668199</name>
</gene>
<dbReference type="AlphaFoldDB" id="A0A8B8U912"/>
<feature type="compositionally biased region" description="Basic and acidic residues" evidence="1">
    <location>
        <begin position="324"/>
        <end position="335"/>
    </location>
</feature>
<feature type="compositionally biased region" description="Basic residues" evidence="1">
    <location>
        <begin position="102"/>
        <end position="111"/>
    </location>
</feature>
<dbReference type="RefSeq" id="XP_032350700.1">
    <property type="nucleotide sequence ID" value="XM_032494809.1"/>
</dbReference>
<dbReference type="KEGG" id="cfr:116668199"/>
<accession>A0A8B8U912</accession>
<feature type="compositionally biased region" description="Basic and acidic residues" evidence="1">
    <location>
        <begin position="249"/>
        <end position="265"/>
    </location>
</feature>
<protein>
    <submittedName>
        <fullName evidence="3">Basic proline-rich protein-like</fullName>
    </submittedName>
</protein>
<reference evidence="3" key="1">
    <citation type="submission" date="2025-08" db="UniProtKB">
        <authorList>
            <consortium name="RefSeq"/>
        </authorList>
    </citation>
    <scope>IDENTIFICATION</scope>
    <source>
        <tissue evidence="3">Ear skin</tissue>
    </source>
</reference>
<name>A0A8B8U912_CAMFR</name>
<sequence>MNSAKKLKKLREDLSLVKPLEKVYRTVRPSAQGWWRHGRGLPGRGWQAGGWRPPGLARPGRSAAPSQRSAAPPPCAGPKAGTRPPSAGGPGGGAVEPPPRLRLSRRRRRLGRAPSGPPAARRRSPEPPPPAPFARPPSLAAQRKHGGGQGVSRPAPPLRSQVSAFAAASPVRESPRPEGPGREGGAGTHAAAASAPRARLFVCLGSECGRGRPPPCQRAPSPGGAFCIRDWAGGAQCPARGPDSIRAPWEPREGNPKTRGPPEGRHHGRCERGSLCPGQLGQGRPESIGFGAGENRGRRAAWPNRWSGVRKAGSCQPRSSALTREARRDLRRDNSRVPPETGGESRFQTSDEGRELLGTEVNRQPGGPAQEE</sequence>
<feature type="compositionally biased region" description="Pro residues" evidence="1">
    <location>
        <begin position="126"/>
        <end position="135"/>
    </location>
</feature>